<reference evidence="2 3" key="1">
    <citation type="submission" date="2018-01" db="EMBL/GenBank/DDBJ databases">
        <title>Draft genome sequence of Jishengella sp. NA12.</title>
        <authorList>
            <person name="Sahin N."/>
            <person name="Ay H."/>
            <person name="Saygin H."/>
        </authorList>
    </citation>
    <scope>NUCLEOTIDE SEQUENCE [LARGE SCALE GENOMIC DNA]</scope>
    <source>
        <strain evidence="2 3">NA12</strain>
    </source>
</reference>
<protein>
    <submittedName>
        <fullName evidence="2">DUF4184 domain-containing protein</fullName>
    </submittedName>
</protein>
<keyword evidence="1" id="KW-0812">Transmembrane</keyword>
<dbReference type="InterPro" id="IPR025238">
    <property type="entry name" value="DUF4184"/>
</dbReference>
<dbReference type="Proteomes" id="UP000248924">
    <property type="component" value="Unassembled WGS sequence"/>
</dbReference>
<dbReference type="RefSeq" id="WP_111213543.1">
    <property type="nucleotide sequence ID" value="NZ_POTY01000046.1"/>
</dbReference>
<dbReference type="AlphaFoldDB" id="A0A2W2EC66"/>
<keyword evidence="1" id="KW-1133">Transmembrane helix</keyword>
<dbReference type="Pfam" id="PF13803">
    <property type="entry name" value="DUF4184"/>
    <property type="match status" value="1"/>
</dbReference>
<feature type="transmembrane region" description="Helical" evidence="1">
    <location>
        <begin position="144"/>
        <end position="169"/>
    </location>
</feature>
<dbReference type="OrthoDB" id="8481923at2"/>
<evidence type="ECO:0000313" key="3">
    <source>
        <dbReference type="Proteomes" id="UP000248924"/>
    </source>
</evidence>
<organism evidence="2 3">
    <name type="scientific">Micromonospora craterilacus</name>
    <dbReference type="NCBI Taxonomy" id="1655439"/>
    <lineage>
        <taxon>Bacteria</taxon>
        <taxon>Bacillati</taxon>
        <taxon>Actinomycetota</taxon>
        <taxon>Actinomycetes</taxon>
        <taxon>Micromonosporales</taxon>
        <taxon>Micromonosporaceae</taxon>
        <taxon>Micromonospora</taxon>
    </lineage>
</organism>
<evidence type="ECO:0000256" key="1">
    <source>
        <dbReference type="SAM" id="Phobius"/>
    </source>
</evidence>
<comment type="caution">
    <text evidence="2">The sequence shown here is derived from an EMBL/GenBank/DDBJ whole genome shotgun (WGS) entry which is preliminary data.</text>
</comment>
<keyword evidence="3" id="KW-1185">Reference proteome</keyword>
<feature type="transmembrane region" description="Helical" evidence="1">
    <location>
        <begin position="56"/>
        <end position="82"/>
    </location>
</feature>
<gene>
    <name evidence="2" type="ORF">C1I95_10175</name>
</gene>
<accession>A0A2W2EC66</accession>
<evidence type="ECO:0000313" key="2">
    <source>
        <dbReference type="EMBL" id="PZG20113.1"/>
    </source>
</evidence>
<name>A0A2W2EC66_9ACTN</name>
<keyword evidence="1" id="KW-0472">Membrane</keyword>
<feature type="transmembrane region" description="Helical" evidence="1">
    <location>
        <begin position="103"/>
        <end position="124"/>
    </location>
</feature>
<dbReference type="EMBL" id="POTY01000046">
    <property type="protein sequence ID" value="PZG20113.1"/>
    <property type="molecule type" value="Genomic_DNA"/>
</dbReference>
<proteinExistence type="predicted"/>
<sequence>MPLTFPSHPGVVLPLKLWRPRWFDGVALTTGAVAPDIKYAFLGVGPEWQSHSLTGLVWWCLPVALLGAWIVRATVATLAAHLPHLGPLALRDYGVLATVRHPWHITAGSALLGAASHIAWDYLTHTLAWLRIVFGIDWDQVSDVAWWTVSDIPSSLVGALVTLGVAVVVGRRRLLRAWHGDPPPVPTRPAVFWSVAGAAAIIGYALTPLLPAKELPWATTVRLLCITAGALLVAAMAVQAMNARTVLEKSS</sequence>
<feature type="transmembrane region" description="Helical" evidence="1">
    <location>
        <begin position="221"/>
        <end position="241"/>
    </location>
</feature>
<feature type="transmembrane region" description="Helical" evidence="1">
    <location>
        <begin position="190"/>
        <end position="209"/>
    </location>
</feature>